<sequence>MKGVIQTAQETTNIIISYIFELDAINERLLVRRVESERWRLSEFRLVNINYSATFQSYTTRTCIEIMVRNFNGFVLGSRMIINYYIPLIFGAEALTCFLAVQMGLDLGFLEVKIEGDALTMVKKLNANNQDNGETTYMLEEVPSFADDTVEKDEWWTDLPY</sequence>
<evidence type="ECO:0000259" key="1">
    <source>
        <dbReference type="Pfam" id="PF13456"/>
    </source>
</evidence>
<dbReference type="EMBL" id="JARKNE010000008">
    <property type="protein sequence ID" value="KAK5812171.1"/>
    <property type="molecule type" value="Genomic_DNA"/>
</dbReference>
<accession>A0ABR0P3W6</accession>
<evidence type="ECO:0000313" key="3">
    <source>
        <dbReference type="Proteomes" id="UP001358586"/>
    </source>
</evidence>
<dbReference type="Pfam" id="PF13456">
    <property type="entry name" value="RVT_3"/>
    <property type="match status" value="1"/>
</dbReference>
<proteinExistence type="predicted"/>
<organism evidence="2 3">
    <name type="scientific">Gossypium arboreum</name>
    <name type="common">Tree cotton</name>
    <name type="synonym">Gossypium nanking</name>
    <dbReference type="NCBI Taxonomy" id="29729"/>
    <lineage>
        <taxon>Eukaryota</taxon>
        <taxon>Viridiplantae</taxon>
        <taxon>Streptophyta</taxon>
        <taxon>Embryophyta</taxon>
        <taxon>Tracheophyta</taxon>
        <taxon>Spermatophyta</taxon>
        <taxon>Magnoliopsida</taxon>
        <taxon>eudicotyledons</taxon>
        <taxon>Gunneridae</taxon>
        <taxon>Pentapetalae</taxon>
        <taxon>rosids</taxon>
        <taxon>malvids</taxon>
        <taxon>Malvales</taxon>
        <taxon>Malvaceae</taxon>
        <taxon>Malvoideae</taxon>
        <taxon>Gossypium</taxon>
    </lineage>
</organism>
<evidence type="ECO:0000313" key="2">
    <source>
        <dbReference type="EMBL" id="KAK5812171.1"/>
    </source>
</evidence>
<keyword evidence="3" id="KW-1185">Reference proteome</keyword>
<name>A0ABR0P3W6_GOSAR</name>
<dbReference type="Proteomes" id="UP001358586">
    <property type="component" value="Chromosome 8"/>
</dbReference>
<reference evidence="2 3" key="1">
    <citation type="submission" date="2023-03" db="EMBL/GenBank/DDBJ databases">
        <title>WGS of Gossypium arboreum.</title>
        <authorList>
            <person name="Yu D."/>
        </authorList>
    </citation>
    <scope>NUCLEOTIDE SEQUENCE [LARGE SCALE GENOMIC DNA]</scope>
    <source>
        <tissue evidence="2">Leaf</tissue>
    </source>
</reference>
<comment type="caution">
    <text evidence="2">The sequence shown here is derived from an EMBL/GenBank/DDBJ whole genome shotgun (WGS) entry which is preliminary data.</text>
</comment>
<dbReference type="InterPro" id="IPR002156">
    <property type="entry name" value="RNaseH_domain"/>
</dbReference>
<gene>
    <name evidence="2" type="ORF">PVK06_027586</name>
</gene>
<protein>
    <recommendedName>
        <fullName evidence="1">RNase H type-1 domain-containing protein</fullName>
    </recommendedName>
</protein>
<feature type="domain" description="RNase H type-1" evidence="1">
    <location>
        <begin position="50"/>
        <end position="144"/>
    </location>
</feature>